<evidence type="ECO:0000313" key="1">
    <source>
        <dbReference type="EMBL" id="KGN29463.1"/>
    </source>
</evidence>
<dbReference type="EMBL" id="AVPJ01000036">
    <property type="protein sequence ID" value="KGN29463.1"/>
    <property type="molecule type" value="Genomic_DNA"/>
</dbReference>
<dbReference type="AlphaFoldDB" id="A0A0A0IXG1"/>
<keyword evidence="2" id="KW-1185">Reference proteome</keyword>
<evidence type="ECO:0000313" key="2">
    <source>
        <dbReference type="Proteomes" id="UP000030002"/>
    </source>
</evidence>
<sequence>MYAGLGRSGQGIGKRLLAHTDDGTKNWTTFSWFSFDDVKLDERRKTYRPLLKGWAEIEQREELGRTEMHHIVGELEALLINLIFDGRLVSNIQRPQFPVGKEWTQVVGRNFRAPGICHRVDANGFSSPELLR</sequence>
<name>A0A0A0IXG1_9MICO</name>
<organism evidence="1 2">
    <name type="scientific">Knoellia sinensis KCTC 19936</name>
    <dbReference type="NCBI Taxonomy" id="1385520"/>
    <lineage>
        <taxon>Bacteria</taxon>
        <taxon>Bacillati</taxon>
        <taxon>Actinomycetota</taxon>
        <taxon>Actinomycetes</taxon>
        <taxon>Micrococcales</taxon>
        <taxon>Intrasporangiaceae</taxon>
        <taxon>Knoellia</taxon>
    </lineage>
</organism>
<comment type="caution">
    <text evidence="1">The sequence shown here is derived from an EMBL/GenBank/DDBJ whole genome shotgun (WGS) entry which is preliminary data.</text>
</comment>
<protein>
    <submittedName>
        <fullName evidence="1">Uncharacterized protein</fullName>
    </submittedName>
</protein>
<dbReference type="Proteomes" id="UP000030002">
    <property type="component" value="Unassembled WGS sequence"/>
</dbReference>
<proteinExistence type="predicted"/>
<accession>A0A0A0IXG1</accession>
<reference evidence="1 2" key="1">
    <citation type="submission" date="2013-08" db="EMBL/GenBank/DDBJ databases">
        <title>The genome sequence of Knoellia sinensis.</title>
        <authorList>
            <person name="Zhu W."/>
            <person name="Wang G."/>
        </authorList>
    </citation>
    <scope>NUCLEOTIDE SEQUENCE [LARGE SCALE GENOMIC DNA]</scope>
    <source>
        <strain evidence="1 2">KCTC 19936</strain>
    </source>
</reference>
<gene>
    <name evidence="1" type="ORF">N802_11710</name>
</gene>